<keyword evidence="1" id="KW-0812">Transmembrane</keyword>
<dbReference type="AlphaFoldDB" id="A0A7V4U204"/>
<feature type="transmembrane region" description="Helical" evidence="1">
    <location>
        <begin position="240"/>
        <end position="259"/>
    </location>
</feature>
<name>A0A7V4U204_CALAY</name>
<sequence>MTSHRQGKKKNRREEYIVNREQIWQIEILIASGLILFLYYIPDFLTRYLWDIAVKRNIDSTEMILYYGGYIFSRALLIGFVLSLFLRTIWLAFLGIYAAYPKGINFHLLNYTPYFNKYVQNYSSPRRRVKQFDKICSLTFSVTIIVTLQTIGLFGLMAVIFNIIAVLFPAINTPNVGIIILVILFLLMLGVTDWFFFGLLKKYPLIGRIYMPFYKFFRWITLSSFYQPELLTFISNIKRWKANTVFALFFTFSFFLVLSETSQQIDVLKISKASTLDQRRYVQVPTLKRINPVNYDSLRPANKPILTASLQSDIITGGILKIFVVYLKRYDATLDSLVKKYSVQSDFKVNDISDLARNDSLWQNALNDLFNLKIDRERLENLQWYKYKHPQTGEIGFVTYVPVDSLPKGPHTLYLRYLRFIDKQAVTSHRAIIPFILR</sequence>
<gene>
    <name evidence="2" type="ORF">ENK44_12605</name>
</gene>
<feature type="transmembrane region" description="Helical" evidence="1">
    <location>
        <begin position="75"/>
        <end position="100"/>
    </location>
</feature>
<feature type="transmembrane region" description="Helical" evidence="1">
    <location>
        <begin position="135"/>
        <end position="164"/>
    </location>
</feature>
<keyword evidence="1" id="KW-0472">Membrane</keyword>
<evidence type="ECO:0000256" key="1">
    <source>
        <dbReference type="SAM" id="Phobius"/>
    </source>
</evidence>
<keyword evidence="1" id="KW-1133">Transmembrane helix</keyword>
<organism evidence="2">
    <name type="scientific">Caldithrix abyssi</name>
    <dbReference type="NCBI Taxonomy" id="187145"/>
    <lineage>
        <taxon>Bacteria</taxon>
        <taxon>Pseudomonadati</taxon>
        <taxon>Calditrichota</taxon>
        <taxon>Calditrichia</taxon>
        <taxon>Calditrichales</taxon>
        <taxon>Calditrichaceae</taxon>
        <taxon>Caldithrix</taxon>
    </lineage>
</organism>
<dbReference type="EMBL" id="DRQG01000114">
    <property type="protein sequence ID" value="HGY56541.1"/>
    <property type="molecule type" value="Genomic_DNA"/>
</dbReference>
<feature type="transmembrane region" description="Helical" evidence="1">
    <location>
        <begin position="21"/>
        <end position="41"/>
    </location>
</feature>
<reference evidence="2" key="1">
    <citation type="journal article" date="2020" name="mSystems">
        <title>Genome- and Community-Level Interaction Insights into Carbon Utilization and Element Cycling Functions of Hydrothermarchaeota in Hydrothermal Sediment.</title>
        <authorList>
            <person name="Zhou Z."/>
            <person name="Liu Y."/>
            <person name="Xu W."/>
            <person name="Pan J."/>
            <person name="Luo Z.H."/>
            <person name="Li M."/>
        </authorList>
    </citation>
    <scope>NUCLEOTIDE SEQUENCE [LARGE SCALE GENOMIC DNA]</scope>
    <source>
        <strain evidence="2">HyVt-577</strain>
    </source>
</reference>
<proteinExistence type="predicted"/>
<feature type="transmembrane region" description="Helical" evidence="1">
    <location>
        <begin position="176"/>
        <end position="196"/>
    </location>
</feature>
<accession>A0A7V4U204</accession>
<protein>
    <submittedName>
        <fullName evidence="2">Uncharacterized protein</fullName>
    </submittedName>
</protein>
<comment type="caution">
    <text evidence="2">The sequence shown here is derived from an EMBL/GenBank/DDBJ whole genome shotgun (WGS) entry which is preliminary data.</text>
</comment>
<evidence type="ECO:0000313" key="2">
    <source>
        <dbReference type="EMBL" id="HGY56541.1"/>
    </source>
</evidence>
<dbReference type="Proteomes" id="UP000885779">
    <property type="component" value="Unassembled WGS sequence"/>
</dbReference>